<feature type="compositionally biased region" description="Basic and acidic residues" evidence="2">
    <location>
        <begin position="374"/>
        <end position="383"/>
    </location>
</feature>
<proteinExistence type="predicted"/>
<feature type="region of interest" description="Disordered" evidence="2">
    <location>
        <begin position="966"/>
        <end position="1033"/>
    </location>
</feature>
<accession>A0A078AL85</accession>
<feature type="compositionally biased region" description="Polar residues" evidence="2">
    <location>
        <begin position="564"/>
        <end position="596"/>
    </location>
</feature>
<keyword evidence="1" id="KW-0175">Coiled coil</keyword>
<dbReference type="OrthoDB" id="299916at2759"/>
<protein>
    <submittedName>
        <fullName evidence="3">Uncharacterized protein</fullName>
    </submittedName>
</protein>
<dbReference type="Proteomes" id="UP000039865">
    <property type="component" value="Unassembled WGS sequence"/>
</dbReference>
<organism evidence="3 4">
    <name type="scientific">Stylonychia lemnae</name>
    <name type="common">Ciliate</name>
    <dbReference type="NCBI Taxonomy" id="5949"/>
    <lineage>
        <taxon>Eukaryota</taxon>
        <taxon>Sar</taxon>
        <taxon>Alveolata</taxon>
        <taxon>Ciliophora</taxon>
        <taxon>Intramacronucleata</taxon>
        <taxon>Spirotrichea</taxon>
        <taxon>Stichotrichia</taxon>
        <taxon>Sporadotrichida</taxon>
        <taxon>Oxytrichidae</taxon>
        <taxon>Stylonychinae</taxon>
        <taxon>Stylonychia</taxon>
    </lineage>
</organism>
<sequence>MKTLQNKFDRRSLFCEFFNVEIDPNESFDKQPQQTVRFKEPIDKSQPSDLQLTRETSIGGRNSNHTSPKNINRLKEVKFYQKASITTKKLDKMANSAKFVNGLLFDGRKPKYLFQMKTSRNETVLNQGQHENLTQKKKKSPSQDKVFHSFNSNKNQINLRILKRESEKTKQATQVIFSQVKFRYFEHSREQKTMLKSYAHPQHPSMREISCLDKLDQTERKFRIRKSGTRNKKINMLQTKWSKNYPIETIDVMFKQNQIEYKFARMSKKQQHSQQPRSENQKLIESLIDLYLSVKIRSNEEIDNYTEEMLTKERNKLRDVDAFTILDYIKTSIEILMNMKMEEQDQDGSTTNKSKKTKIKDQQNQSSNQISDSESARSIDEPPKDYEAMLQKYEAEVRNHIKIEQQLKLHIECVQDKLDDSEKAREKQKAERQQFEDEVIKDLNRYKDLLGLREKEIDNLKIEYKRIVKSNEDLKKQVDKLDKECHEIARNSGQNILSNNSNSLINKETPVRSVTAVGNKTIHEKSTNSQAILEEISYNQNFENTSTDQRGKNKNYSYNNINNGQVTTSSGMSQSQYKTTTAGNDVNTHNISTSSDRGQDLLRLKKEYHNMARQEINKLKKEGEQSFESQQQQQINFQSKSPDRMMPNQTQYNSTSNNNSFMSKSPYISNNHNKMNVSANNINNPGANDYHPSSNKRGVIIEKQVLKDNSNSKNSKLFQPVGISTNQANNMAMNHKRAKSQLNQPGSFPNQQQLFQKQQNGNQAIMNQMTADEHRKFISENSIDNNHPHNQSYVHYNQIPTFTETGNQFNSHTMDARINTSARNQSKKTANTNIKRTSSIHEEKKMVPNESSKQIISASGGHMRTGSYDMNVAVHAMMNSNNHSFAGSTNLSHSQHNGAGGNNLITNSTGGVHSKKKSLGNASNKNLLTHNYLSAGNTQMGNFSLQGTTNIISSAAQTQHTGIGGIDHHSFDNGLLKSQQRPQSQMSNYQRKLAQKNSMLAAANQKKKDTGNLTSYQSTKKGDTYRGSPARFQ</sequence>
<dbReference type="AlphaFoldDB" id="A0A078AL85"/>
<feature type="region of interest" description="Disordered" evidence="2">
    <location>
        <begin position="29"/>
        <end position="71"/>
    </location>
</feature>
<feature type="compositionally biased region" description="Low complexity" evidence="2">
    <location>
        <begin position="648"/>
        <end position="660"/>
    </location>
</feature>
<reference evidence="3 4" key="1">
    <citation type="submission" date="2014-06" db="EMBL/GenBank/DDBJ databases">
        <authorList>
            <person name="Swart Estienne"/>
        </authorList>
    </citation>
    <scope>NUCLEOTIDE SEQUENCE [LARGE SCALE GENOMIC DNA]</scope>
    <source>
        <strain evidence="3 4">130c</strain>
    </source>
</reference>
<feature type="compositionally biased region" description="Polar residues" evidence="2">
    <location>
        <begin position="661"/>
        <end position="694"/>
    </location>
</feature>
<feature type="region of interest" description="Disordered" evidence="2">
    <location>
        <begin position="564"/>
        <end position="597"/>
    </location>
</feature>
<evidence type="ECO:0000313" key="3">
    <source>
        <dbReference type="EMBL" id="CDW82177.1"/>
    </source>
</evidence>
<dbReference type="EMBL" id="CCKQ01010644">
    <property type="protein sequence ID" value="CDW82177.1"/>
    <property type="molecule type" value="Genomic_DNA"/>
</dbReference>
<feature type="coiled-coil region" evidence="1">
    <location>
        <begin position="411"/>
        <end position="491"/>
    </location>
</feature>
<feature type="compositionally biased region" description="Polar residues" evidence="2">
    <location>
        <begin position="45"/>
        <end position="70"/>
    </location>
</feature>
<feature type="compositionally biased region" description="Low complexity" evidence="2">
    <location>
        <begin position="362"/>
        <end position="373"/>
    </location>
</feature>
<evidence type="ECO:0000313" key="4">
    <source>
        <dbReference type="Proteomes" id="UP000039865"/>
    </source>
</evidence>
<feature type="compositionally biased region" description="Low complexity" evidence="2">
    <location>
        <begin position="626"/>
        <end position="640"/>
    </location>
</feature>
<feature type="region of interest" description="Disordered" evidence="2">
    <location>
        <begin position="343"/>
        <end position="383"/>
    </location>
</feature>
<gene>
    <name evidence="3" type="primary">Contig9266.g469</name>
    <name evidence="3" type="ORF">STYLEM_11206</name>
</gene>
<keyword evidence="4" id="KW-1185">Reference proteome</keyword>
<feature type="region of interest" description="Disordered" evidence="2">
    <location>
        <begin position="620"/>
        <end position="694"/>
    </location>
</feature>
<feature type="region of interest" description="Disordered" evidence="2">
    <location>
        <begin position="889"/>
        <end position="922"/>
    </location>
</feature>
<evidence type="ECO:0000256" key="1">
    <source>
        <dbReference type="SAM" id="Coils"/>
    </source>
</evidence>
<feature type="compositionally biased region" description="Polar residues" evidence="2">
    <location>
        <begin position="976"/>
        <end position="998"/>
    </location>
</feature>
<feature type="compositionally biased region" description="Polar residues" evidence="2">
    <location>
        <begin position="889"/>
        <end position="911"/>
    </location>
</feature>
<dbReference type="InParanoid" id="A0A078AL85"/>
<evidence type="ECO:0000256" key="2">
    <source>
        <dbReference type="SAM" id="MobiDB-lite"/>
    </source>
</evidence>
<name>A0A078AL85_STYLE</name>